<dbReference type="PROSITE" id="PS50943">
    <property type="entry name" value="HTH_CROC1"/>
    <property type="match status" value="1"/>
</dbReference>
<name>A0A4S4AX89_9RHOO</name>
<dbReference type="EMBL" id="SSOC01000004">
    <property type="protein sequence ID" value="THF64695.1"/>
    <property type="molecule type" value="Genomic_DNA"/>
</dbReference>
<dbReference type="Gene3D" id="1.10.260.40">
    <property type="entry name" value="lambda repressor-like DNA-binding domains"/>
    <property type="match status" value="1"/>
</dbReference>
<dbReference type="InterPro" id="IPR010982">
    <property type="entry name" value="Lambda_DNA-bd_dom_sf"/>
</dbReference>
<evidence type="ECO:0000313" key="3">
    <source>
        <dbReference type="Proteomes" id="UP000308430"/>
    </source>
</evidence>
<proteinExistence type="predicted"/>
<dbReference type="InterPro" id="IPR001387">
    <property type="entry name" value="Cro/C1-type_HTH"/>
</dbReference>
<dbReference type="SMART" id="SM00530">
    <property type="entry name" value="HTH_XRE"/>
    <property type="match status" value="1"/>
</dbReference>
<dbReference type="RefSeq" id="WP_136348414.1">
    <property type="nucleotide sequence ID" value="NZ_SSOC01000004.1"/>
</dbReference>
<feature type="domain" description="HTH cro/C1-type" evidence="1">
    <location>
        <begin position="21"/>
        <end position="71"/>
    </location>
</feature>
<dbReference type="OrthoDB" id="9803379at2"/>
<accession>A0A4S4AX89</accession>
<dbReference type="CDD" id="cd00093">
    <property type="entry name" value="HTH_XRE"/>
    <property type="match status" value="1"/>
</dbReference>
<protein>
    <submittedName>
        <fullName evidence="2">Helix-turn-helix transcriptional regulator</fullName>
    </submittedName>
</protein>
<sequence length="108" mass="12120">MPSALHRSQYRILRSLLVCTREQAGLTQQDVARALGKPQSFVSKYERGERRLDVTEFVEVAFVLGVDPGELITAYRNRLEGANQLFGIGADGEVRQQSAGSRGRTRRR</sequence>
<keyword evidence="3" id="KW-1185">Reference proteome</keyword>
<organism evidence="2 3">
    <name type="scientific">Pseudothauera nasutitermitis</name>
    <dbReference type="NCBI Taxonomy" id="2565930"/>
    <lineage>
        <taxon>Bacteria</taxon>
        <taxon>Pseudomonadati</taxon>
        <taxon>Pseudomonadota</taxon>
        <taxon>Betaproteobacteria</taxon>
        <taxon>Rhodocyclales</taxon>
        <taxon>Zoogloeaceae</taxon>
        <taxon>Pseudothauera</taxon>
    </lineage>
</organism>
<dbReference type="SUPFAM" id="SSF47413">
    <property type="entry name" value="lambda repressor-like DNA-binding domains"/>
    <property type="match status" value="1"/>
</dbReference>
<dbReference type="AlphaFoldDB" id="A0A4S4AX89"/>
<evidence type="ECO:0000259" key="1">
    <source>
        <dbReference type="PROSITE" id="PS50943"/>
    </source>
</evidence>
<gene>
    <name evidence="2" type="ORF">E6C76_11640</name>
</gene>
<dbReference type="GO" id="GO:0003677">
    <property type="term" value="F:DNA binding"/>
    <property type="evidence" value="ECO:0007669"/>
    <property type="project" value="InterPro"/>
</dbReference>
<dbReference type="Proteomes" id="UP000308430">
    <property type="component" value="Unassembled WGS sequence"/>
</dbReference>
<evidence type="ECO:0000313" key="2">
    <source>
        <dbReference type="EMBL" id="THF64695.1"/>
    </source>
</evidence>
<dbReference type="Pfam" id="PF01381">
    <property type="entry name" value="HTH_3"/>
    <property type="match status" value="1"/>
</dbReference>
<reference evidence="2 3" key="1">
    <citation type="submission" date="2019-04" db="EMBL/GenBank/DDBJ databases">
        <title>Azoarcus nasutitermitis sp. nov. isolated from termite nest.</title>
        <authorList>
            <person name="Lin S.-Y."/>
            <person name="Hameed A."/>
            <person name="Hsu Y.-H."/>
            <person name="Young C.-C."/>
        </authorList>
    </citation>
    <scope>NUCLEOTIDE SEQUENCE [LARGE SCALE GENOMIC DNA]</scope>
    <source>
        <strain evidence="2 3">CC-YHH838</strain>
    </source>
</reference>
<comment type="caution">
    <text evidence="2">The sequence shown here is derived from an EMBL/GenBank/DDBJ whole genome shotgun (WGS) entry which is preliminary data.</text>
</comment>